<sequence>MERAPRRRRAAREPQGNRNEAFPGKASKHLCSFPSEPRRAHDAGRSVAVYYACPGVTLSLLQPCRTLVTGMVVK</sequence>
<evidence type="ECO:0000313" key="2">
    <source>
        <dbReference type="EMBL" id="KAJ1103455.1"/>
    </source>
</evidence>
<reference evidence="2" key="1">
    <citation type="journal article" date="2022" name="bioRxiv">
        <title>Sequencing and chromosome-scale assembly of the giantPleurodeles waltlgenome.</title>
        <authorList>
            <person name="Brown T."/>
            <person name="Elewa A."/>
            <person name="Iarovenko S."/>
            <person name="Subramanian E."/>
            <person name="Araus A.J."/>
            <person name="Petzold A."/>
            <person name="Susuki M."/>
            <person name="Suzuki K.-i.T."/>
            <person name="Hayashi T."/>
            <person name="Toyoda A."/>
            <person name="Oliveira C."/>
            <person name="Osipova E."/>
            <person name="Leigh N.D."/>
            <person name="Simon A."/>
            <person name="Yun M.H."/>
        </authorList>
    </citation>
    <scope>NUCLEOTIDE SEQUENCE</scope>
    <source>
        <strain evidence="2">20211129_DDA</strain>
        <tissue evidence="2">Liver</tissue>
    </source>
</reference>
<dbReference type="Proteomes" id="UP001066276">
    <property type="component" value="Chromosome 9"/>
</dbReference>
<feature type="region of interest" description="Disordered" evidence="1">
    <location>
        <begin position="1"/>
        <end position="37"/>
    </location>
</feature>
<name>A0AAV7MI48_PLEWA</name>
<keyword evidence="3" id="KW-1185">Reference proteome</keyword>
<protein>
    <submittedName>
        <fullName evidence="2">Uncharacterized protein</fullName>
    </submittedName>
</protein>
<dbReference type="EMBL" id="JANPWB010000013">
    <property type="protein sequence ID" value="KAJ1103455.1"/>
    <property type="molecule type" value="Genomic_DNA"/>
</dbReference>
<accession>A0AAV7MI48</accession>
<proteinExistence type="predicted"/>
<evidence type="ECO:0000313" key="3">
    <source>
        <dbReference type="Proteomes" id="UP001066276"/>
    </source>
</evidence>
<dbReference type="AlphaFoldDB" id="A0AAV7MI48"/>
<organism evidence="2 3">
    <name type="scientific">Pleurodeles waltl</name>
    <name type="common">Iberian ribbed newt</name>
    <dbReference type="NCBI Taxonomy" id="8319"/>
    <lineage>
        <taxon>Eukaryota</taxon>
        <taxon>Metazoa</taxon>
        <taxon>Chordata</taxon>
        <taxon>Craniata</taxon>
        <taxon>Vertebrata</taxon>
        <taxon>Euteleostomi</taxon>
        <taxon>Amphibia</taxon>
        <taxon>Batrachia</taxon>
        <taxon>Caudata</taxon>
        <taxon>Salamandroidea</taxon>
        <taxon>Salamandridae</taxon>
        <taxon>Pleurodelinae</taxon>
        <taxon>Pleurodeles</taxon>
    </lineage>
</organism>
<comment type="caution">
    <text evidence="2">The sequence shown here is derived from an EMBL/GenBank/DDBJ whole genome shotgun (WGS) entry which is preliminary data.</text>
</comment>
<gene>
    <name evidence="2" type="ORF">NDU88_000878</name>
</gene>
<evidence type="ECO:0000256" key="1">
    <source>
        <dbReference type="SAM" id="MobiDB-lite"/>
    </source>
</evidence>
<feature type="compositionally biased region" description="Basic residues" evidence="1">
    <location>
        <begin position="1"/>
        <end position="10"/>
    </location>
</feature>